<dbReference type="Proteomes" id="UP001597214">
    <property type="component" value="Unassembled WGS sequence"/>
</dbReference>
<name>A0ABW4LMG3_9BACI</name>
<gene>
    <name evidence="1" type="ORF">ACFSCX_06815</name>
</gene>
<organism evidence="1 2">
    <name type="scientific">Bacillus salitolerans</name>
    <dbReference type="NCBI Taxonomy" id="1437434"/>
    <lineage>
        <taxon>Bacteria</taxon>
        <taxon>Bacillati</taxon>
        <taxon>Bacillota</taxon>
        <taxon>Bacilli</taxon>
        <taxon>Bacillales</taxon>
        <taxon>Bacillaceae</taxon>
        <taxon>Bacillus</taxon>
    </lineage>
</organism>
<dbReference type="RefSeq" id="WP_377927424.1">
    <property type="nucleotide sequence ID" value="NZ_JBHUEM010000005.1"/>
</dbReference>
<dbReference type="EMBL" id="JBHUEM010000005">
    <property type="protein sequence ID" value="MFD1736276.1"/>
    <property type="molecule type" value="Genomic_DNA"/>
</dbReference>
<reference evidence="2" key="1">
    <citation type="journal article" date="2019" name="Int. J. Syst. Evol. Microbiol.">
        <title>The Global Catalogue of Microorganisms (GCM) 10K type strain sequencing project: providing services to taxonomists for standard genome sequencing and annotation.</title>
        <authorList>
            <consortium name="The Broad Institute Genomics Platform"/>
            <consortium name="The Broad Institute Genome Sequencing Center for Infectious Disease"/>
            <person name="Wu L."/>
            <person name="Ma J."/>
        </authorList>
    </citation>
    <scope>NUCLEOTIDE SEQUENCE [LARGE SCALE GENOMIC DNA]</scope>
    <source>
        <strain evidence="2">CCUG 49339</strain>
    </source>
</reference>
<keyword evidence="2" id="KW-1185">Reference proteome</keyword>
<proteinExistence type="predicted"/>
<evidence type="ECO:0000313" key="1">
    <source>
        <dbReference type="EMBL" id="MFD1736276.1"/>
    </source>
</evidence>
<accession>A0ABW4LMG3</accession>
<comment type="caution">
    <text evidence="1">The sequence shown here is derived from an EMBL/GenBank/DDBJ whole genome shotgun (WGS) entry which is preliminary data.</text>
</comment>
<protein>
    <submittedName>
        <fullName evidence="1">Uncharacterized protein</fullName>
    </submittedName>
</protein>
<evidence type="ECO:0000313" key="2">
    <source>
        <dbReference type="Proteomes" id="UP001597214"/>
    </source>
</evidence>
<sequence>MNVIKMHNKTEDQRTKAIRILELKDSFLSFKESGEVSYAFNVLKNCLSLVNDVMAYSNPIKLCEFYQNYADSFIESSLDRKEGRFNYFNTFDYDHAEFYKWGQSNDLAPRFYGKQWFSRCLGKARNDIRGNRKEILFISRT</sequence>